<dbReference type="Pfam" id="PF01584">
    <property type="entry name" value="CheW"/>
    <property type="match status" value="1"/>
</dbReference>
<dbReference type="SMART" id="SM00260">
    <property type="entry name" value="CheW"/>
    <property type="match status" value="1"/>
</dbReference>
<dbReference type="PANTHER" id="PTHR22617">
    <property type="entry name" value="CHEMOTAXIS SENSOR HISTIDINE KINASE-RELATED"/>
    <property type="match status" value="1"/>
</dbReference>
<gene>
    <name evidence="2" type="ORF">EYS42_06580</name>
</gene>
<dbReference type="SUPFAM" id="SSF50341">
    <property type="entry name" value="CheW-like"/>
    <property type="match status" value="1"/>
</dbReference>
<organism evidence="2 3">
    <name type="scientific">Aquabacterium lacunae</name>
    <dbReference type="NCBI Taxonomy" id="2528630"/>
    <lineage>
        <taxon>Bacteria</taxon>
        <taxon>Pseudomonadati</taxon>
        <taxon>Pseudomonadota</taxon>
        <taxon>Betaproteobacteria</taxon>
        <taxon>Burkholderiales</taxon>
        <taxon>Aquabacterium</taxon>
    </lineage>
</organism>
<keyword evidence="3" id="KW-1185">Reference proteome</keyword>
<protein>
    <submittedName>
        <fullName evidence="2">Purine-binding chemotaxis protein CheW</fullName>
    </submittedName>
</protein>
<accession>A0A4Q9H0Y2</accession>
<dbReference type="InterPro" id="IPR039315">
    <property type="entry name" value="CheW"/>
</dbReference>
<dbReference type="PANTHER" id="PTHR22617:SF41">
    <property type="entry name" value="CHEMOTAXIS SIGNAL TRANSDUCTION SYSTEM ADAPTOR PROTEIN CHEW"/>
    <property type="match status" value="1"/>
</dbReference>
<reference evidence="2 3" key="1">
    <citation type="submission" date="2019-02" db="EMBL/GenBank/DDBJ databases">
        <title>Aquabacterium sp. strain KMB7.</title>
        <authorList>
            <person name="Chen W.-M."/>
        </authorList>
    </citation>
    <scope>NUCLEOTIDE SEQUENCE [LARGE SCALE GENOMIC DNA]</scope>
    <source>
        <strain evidence="2 3">KMB7</strain>
    </source>
</reference>
<dbReference type="EMBL" id="SIXI01000002">
    <property type="protein sequence ID" value="TBO32832.1"/>
    <property type="molecule type" value="Genomic_DNA"/>
</dbReference>
<name>A0A4Q9H0Y2_9BURK</name>
<dbReference type="GO" id="GO:0005829">
    <property type="term" value="C:cytosol"/>
    <property type="evidence" value="ECO:0007669"/>
    <property type="project" value="TreeGrafter"/>
</dbReference>
<dbReference type="GO" id="GO:0007165">
    <property type="term" value="P:signal transduction"/>
    <property type="evidence" value="ECO:0007669"/>
    <property type="project" value="InterPro"/>
</dbReference>
<dbReference type="AlphaFoldDB" id="A0A4Q9H0Y2"/>
<dbReference type="OrthoDB" id="9790406at2"/>
<dbReference type="Proteomes" id="UP000292120">
    <property type="component" value="Unassembled WGS sequence"/>
</dbReference>
<feature type="domain" description="CheW-like" evidence="1">
    <location>
        <begin position="29"/>
        <end position="173"/>
    </location>
</feature>
<evidence type="ECO:0000313" key="2">
    <source>
        <dbReference type="EMBL" id="TBO32832.1"/>
    </source>
</evidence>
<proteinExistence type="predicted"/>
<evidence type="ECO:0000259" key="1">
    <source>
        <dbReference type="PROSITE" id="PS50851"/>
    </source>
</evidence>
<comment type="caution">
    <text evidence="2">The sequence shown here is derived from an EMBL/GenBank/DDBJ whole genome shotgun (WGS) entry which is preliminary data.</text>
</comment>
<dbReference type="Gene3D" id="2.30.30.40">
    <property type="entry name" value="SH3 Domains"/>
    <property type="match status" value="1"/>
</dbReference>
<dbReference type="InterPro" id="IPR002545">
    <property type="entry name" value="CheW-lke_dom"/>
</dbReference>
<dbReference type="PROSITE" id="PS50851">
    <property type="entry name" value="CHEW"/>
    <property type="match status" value="1"/>
</dbReference>
<dbReference type="GO" id="GO:0006935">
    <property type="term" value="P:chemotaxis"/>
    <property type="evidence" value="ECO:0007669"/>
    <property type="project" value="InterPro"/>
</dbReference>
<dbReference type="Gene3D" id="2.40.50.180">
    <property type="entry name" value="CheA-289, Domain 4"/>
    <property type="match status" value="1"/>
</dbReference>
<evidence type="ECO:0000313" key="3">
    <source>
        <dbReference type="Proteomes" id="UP000292120"/>
    </source>
</evidence>
<dbReference type="InterPro" id="IPR036061">
    <property type="entry name" value="CheW-like_dom_sf"/>
</dbReference>
<dbReference type="RefSeq" id="WP_130967042.1">
    <property type="nucleotide sequence ID" value="NZ_SIXI01000002.1"/>
</dbReference>
<sequence>MHVADTGLDRPAQVAKEALSNRRTVQAGTAQYLTFHSAGATYAMGIVAIKEIIEYGAITTIPLMPVFIRGVINLRGAVVPVIDLSARLGFEPAQPHRRTCIVIVEMRHEDEIFEMGVVVDGVSEVIELSEADLEPPPTFGANIRSDFIQAMARIRGQFVIVMNLGQVLSIDEVSHLARMGQGSA</sequence>